<name>A0A7K9V266_ANSSE</name>
<keyword evidence="8" id="KW-1185">Reference proteome</keyword>
<dbReference type="InterPro" id="IPR027417">
    <property type="entry name" value="P-loop_NTPase"/>
</dbReference>
<gene>
    <name evidence="7" type="primary">Rergl_0</name>
    <name evidence="7" type="ORF">ANSSEM_R02563</name>
</gene>
<dbReference type="OrthoDB" id="18798at2759"/>
<evidence type="ECO:0000256" key="3">
    <source>
        <dbReference type="ARBA" id="ARBA00022741"/>
    </source>
</evidence>
<evidence type="ECO:0000256" key="2">
    <source>
        <dbReference type="ARBA" id="ARBA00011984"/>
    </source>
</evidence>
<feature type="non-terminal residue" evidence="7">
    <location>
        <position position="1"/>
    </location>
</feature>
<dbReference type="PRINTS" id="PR00449">
    <property type="entry name" value="RASTRNSFRMNG"/>
</dbReference>
<dbReference type="Pfam" id="PF00071">
    <property type="entry name" value="Ras"/>
    <property type="match status" value="1"/>
</dbReference>
<keyword evidence="5" id="KW-0342">GTP-binding</keyword>
<evidence type="ECO:0000256" key="6">
    <source>
        <dbReference type="ARBA" id="ARBA00048098"/>
    </source>
</evidence>
<dbReference type="GO" id="GO:0003925">
    <property type="term" value="F:G protein activity"/>
    <property type="evidence" value="ECO:0007669"/>
    <property type="project" value="UniProtKB-EC"/>
</dbReference>
<dbReference type="InterPro" id="IPR051065">
    <property type="entry name" value="Ras-related_GTPase"/>
</dbReference>
<accession>A0A7K9V266</accession>
<dbReference type="SUPFAM" id="SSF52540">
    <property type="entry name" value="P-loop containing nucleoside triphosphate hydrolases"/>
    <property type="match status" value="1"/>
</dbReference>
<dbReference type="GO" id="GO:0005525">
    <property type="term" value="F:GTP binding"/>
    <property type="evidence" value="ECO:0007669"/>
    <property type="project" value="UniProtKB-KW"/>
</dbReference>
<comment type="catalytic activity">
    <reaction evidence="6">
        <text>GTP + H2O = GDP + phosphate + H(+)</text>
        <dbReference type="Rhea" id="RHEA:19669"/>
        <dbReference type="ChEBI" id="CHEBI:15377"/>
        <dbReference type="ChEBI" id="CHEBI:15378"/>
        <dbReference type="ChEBI" id="CHEBI:37565"/>
        <dbReference type="ChEBI" id="CHEBI:43474"/>
        <dbReference type="ChEBI" id="CHEBI:58189"/>
        <dbReference type="EC" id="3.6.5.2"/>
    </reaction>
</comment>
<dbReference type="EC" id="3.6.5.2" evidence="2"/>
<dbReference type="Proteomes" id="UP000567872">
    <property type="component" value="Unassembled WGS sequence"/>
</dbReference>
<protein>
    <recommendedName>
        <fullName evidence="2">small monomeric GTPase</fullName>
        <ecNumber evidence="2">3.6.5.2</ecNumber>
    </recommendedName>
</protein>
<dbReference type="PANTHER" id="PTHR45704">
    <property type="entry name" value="RAS-LIKE FAMILY MEMBER 11"/>
    <property type="match status" value="1"/>
</dbReference>
<dbReference type="PROSITE" id="PS51421">
    <property type="entry name" value="RAS"/>
    <property type="match status" value="1"/>
</dbReference>
<comment type="similarity">
    <text evidence="1">Belongs to the small GTPase superfamily. Ras family.</text>
</comment>
<dbReference type="SMART" id="SM00173">
    <property type="entry name" value="RAS"/>
    <property type="match status" value="1"/>
</dbReference>
<dbReference type="PROSITE" id="PS51419">
    <property type="entry name" value="RAB"/>
    <property type="match status" value="1"/>
</dbReference>
<keyword evidence="3" id="KW-0547">Nucleotide-binding</keyword>
<sequence length="132" mass="14446">AALTVRFLTRRFIGEYGDAEAVYSRSGTVGGRAVRFRIWDSPRAQGAGEKPLRWADGVVLVYSICDRPSFHWARQQLQRLRQAGGRGGAGPVPVVLVGNKRDLQHRRAVPSEEGRLLALAYGAAFLEVSAAE</sequence>
<evidence type="ECO:0000256" key="4">
    <source>
        <dbReference type="ARBA" id="ARBA00022801"/>
    </source>
</evidence>
<proteinExistence type="inferred from homology"/>
<evidence type="ECO:0000313" key="7">
    <source>
        <dbReference type="EMBL" id="NXI66376.1"/>
    </source>
</evidence>
<evidence type="ECO:0000313" key="8">
    <source>
        <dbReference type="Proteomes" id="UP000567872"/>
    </source>
</evidence>
<comment type="caution">
    <text evidence="7">The sequence shown here is derived from an EMBL/GenBank/DDBJ whole genome shotgun (WGS) entry which is preliminary data.</text>
</comment>
<keyword evidence="4" id="KW-0378">Hydrolase</keyword>
<dbReference type="EMBL" id="VXAA01002922">
    <property type="protein sequence ID" value="NXI66376.1"/>
    <property type="molecule type" value="Genomic_DNA"/>
</dbReference>
<dbReference type="InterPro" id="IPR001806">
    <property type="entry name" value="Small_GTPase"/>
</dbReference>
<organism evidence="7 8">
    <name type="scientific">Anseranas semipalmata</name>
    <name type="common">Magpie goose</name>
    <name type="synonym">Anas semipalmata</name>
    <dbReference type="NCBI Taxonomy" id="8851"/>
    <lineage>
        <taxon>Eukaryota</taxon>
        <taxon>Metazoa</taxon>
        <taxon>Chordata</taxon>
        <taxon>Craniata</taxon>
        <taxon>Vertebrata</taxon>
        <taxon>Euteleostomi</taxon>
        <taxon>Archelosauria</taxon>
        <taxon>Archosauria</taxon>
        <taxon>Dinosauria</taxon>
        <taxon>Saurischia</taxon>
        <taxon>Theropoda</taxon>
        <taxon>Coelurosauria</taxon>
        <taxon>Aves</taxon>
        <taxon>Neognathae</taxon>
        <taxon>Galloanserae</taxon>
        <taxon>Anseriformes</taxon>
        <taxon>Anseranatidae</taxon>
        <taxon>Anseranas</taxon>
    </lineage>
</organism>
<dbReference type="Gene3D" id="3.40.50.300">
    <property type="entry name" value="P-loop containing nucleotide triphosphate hydrolases"/>
    <property type="match status" value="1"/>
</dbReference>
<dbReference type="AlphaFoldDB" id="A0A7K9V266"/>
<evidence type="ECO:0000256" key="1">
    <source>
        <dbReference type="ARBA" id="ARBA00008344"/>
    </source>
</evidence>
<dbReference type="SMART" id="SM00175">
    <property type="entry name" value="RAB"/>
    <property type="match status" value="1"/>
</dbReference>
<reference evidence="7 8" key="1">
    <citation type="submission" date="2019-09" db="EMBL/GenBank/DDBJ databases">
        <title>Bird 10,000 Genomes (B10K) Project - Family phase.</title>
        <authorList>
            <person name="Zhang G."/>
        </authorList>
    </citation>
    <scope>NUCLEOTIDE SEQUENCE [LARGE SCALE GENOMIC DNA]</scope>
    <source>
        <strain evidence="7">B10K-DU-001-57</strain>
        <tissue evidence="7">Muscle</tissue>
    </source>
</reference>
<evidence type="ECO:0000256" key="5">
    <source>
        <dbReference type="ARBA" id="ARBA00023134"/>
    </source>
</evidence>
<feature type="non-terminal residue" evidence="7">
    <location>
        <position position="132"/>
    </location>
</feature>